<comment type="similarity">
    <text evidence="1 9">Belongs to the GHMP kinase family. IspE subfamily.</text>
</comment>
<evidence type="ECO:0000256" key="4">
    <source>
        <dbReference type="ARBA" id="ARBA00022679"/>
    </source>
</evidence>
<evidence type="ECO:0000256" key="7">
    <source>
        <dbReference type="ARBA" id="ARBA00022840"/>
    </source>
</evidence>
<dbReference type="GO" id="GO:0005524">
    <property type="term" value="F:ATP binding"/>
    <property type="evidence" value="ECO:0007669"/>
    <property type="project" value="UniProtKB-UniRule"/>
</dbReference>
<comment type="pathway">
    <text evidence="9">Isoprenoid biosynthesis; isopentenyl diphosphate biosynthesis via DXP pathway; isopentenyl diphosphate from 1-deoxy-D-xylulose 5-phosphate: step 3/6.</text>
</comment>
<feature type="active site" evidence="9">
    <location>
        <position position="8"/>
    </location>
</feature>
<dbReference type="GO" id="GO:0050515">
    <property type="term" value="F:4-(cytidine 5'-diphospho)-2-C-methyl-D-erythritol kinase activity"/>
    <property type="evidence" value="ECO:0007669"/>
    <property type="project" value="UniProtKB-UniRule"/>
</dbReference>
<evidence type="ECO:0000256" key="3">
    <source>
        <dbReference type="ARBA" id="ARBA00017473"/>
    </source>
</evidence>
<feature type="domain" description="GHMP kinase N-terminal" evidence="10">
    <location>
        <begin position="66"/>
        <end position="141"/>
    </location>
</feature>
<dbReference type="HAMAP" id="MF_00061">
    <property type="entry name" value="IspE"/>
    <property type="match status" value="1"/>
</dbReference>
<evidence type="ECO:0000313" key="13">
    <source>
        <dbReference type="Proteomes" id="UP000077177"/>
    </source>
</evidence>
<feature type="binding site" evidence="9">
    <location>
        <begin position="94"/>
        <end position="104"/>
    </location>
    <ligand>
        <name>ATP</name>
        <dbReference type="ChEBI" id="CHEBI:30616"/>
    </ligand>
</feature>
<dbReference type="Gene3D" id="3.30.70.890">
    <property type="entry name" value="GHMP kinase, C-terminal domain"/>
    <property type="match status" value="1"/>
</dbReference>
<organism evidence="12 13">
    <name type="scientific">Flavisolibacter tropicus</name>
    <dbReference type="NCBI Taxonomy" id="1492898"/>
    <lineage>
        <taxon>Bacteria</taxon>
        <taxon>Pseudomonadati</taxon>
        <taxon>Bacteroidota</taxon>
        <taxon>Chitinophagia</taxon>
        <taxon>Chitinophagales</taxon>
        <taxon>Chitinophagaceae</taxon>
        <taxon>Flavisolibacter</taxon>
    </lineage>
</organism>
<dbReference type="InterPro" id="IPR014721">
    <property type="entry name" value="Ribsml_uS5_D2-typ_fold_subgr"/>
</dbReference>
<keyword evidence="13" id="KW-1185">Reference proteome</keyword>
<evidence type="ECO:0000259" key="10">
    <source>
        <dbReference type="Pfam" id="PF00288"/>
    </source>
</evidence>
<dbReference type="PATRIC" id="fig|1492898.3.peg.848"/>
<dbReference type="RefSeq" id="WP_066401894.1">
    <property type="nucleotide sequence ID" value="NZ_CP011390.1"/>
</dbReference>
<accession>A0A172TRZ8</accession>
<keyword evidence="6 9" id="KW-0418">Kinase</keyword>
<keyword evidence="4 9" id="KW-0808">Transferase</keyword>
<dbReference type="NCBIfam" id="TIGR00154">
    <property type="entry name" value="ispE"/>
    <property type="match status" value="1"/>
</dbReference>
<dbReference type="InterPro" id="IPR006204">
    <property type="entry name" value="GHMP_kinase_N_dom"/>
</dbReference>
<dbReference type="InterPro" id="IPR020568">
    <property type="entry name" value="Ribosomal_Su5_D2-typ_SF"/>
</dbReference>
<dbReference type="Gene3D" id="3.30.230.10">
    <property type="match status" value="1"/>
</dbReference>
<evidence type="ECO:0000256" key="5">
    <source>
        <dbReference type="ARBA" id="ARBA00022741"/>
    </source>
</evidence>
<dbReference type="PIRSF" id="PIRSF010376">
    <property type="entry name" value="IspE"/>
    <property type="match status" value="1"/>
</dbReference>
<reference evidence="13" key="1">
    <citation type="submission" date="2015-01" db="EMBL/GenBank/DDBJ databases">
        <title>Flavisolibacter sp./LCS9/ whole genome sequencing.</title>
        <authorList>
            <person name="Kim M.K."/>
            <person name="Srinivasan S."/>
            <person name="Lee J.-J."/>
        </authorList>
    </citation>
    <scope>NUCLEOTIDE SEQUENCE [LARGE SCALE GENOMIC DNA]</scope>
    <source>
        <strain evidence="13">LCS9</strain>
    </source>
</reference>
<dbReference type="PANTHER" id="PTHR43527">
    <property type="entry name" value="4-DIPHOSPHOCYTIDYL-2-C-METHYL-D-ERYTHRITOL KINASE, CHLOROPLASTIC"/>
    <property type="match status" value="1"/>
</dbReference>
<sequence>MILFPNCKINLGLHILQKRADGFHDLETVFYPIAIQDALEVIHGNINSDIQFTSSGIHLDVTAADNICVKAYQLLKKDFPNLPPVKMHLHKTIPSGAGLGGGSADGAFTLLVLNKKFNLQLTEQQLIKYALQLGSDCPFFIKNKPCYATGRGENLESIDLPLSNYQFVIVNPGIHINTGWAFKQLNPRADRTSIKEVIQQPILQWKEVLVNDFEVPIFQAYPEIEAIQRTLYQAGAVYAAMSGSGSTVFGIFEKSKTPELSFPEHYFVRPVS</sequence>
<evidence type="ECO:0000256" key="9">
    <source>
        <dbReference type="HAMAP-Rule" id="MF_00061"/>
    </source>
</evidence>
<keyword evidence="7 9" id="KW-0067">ATP-binding</keyword>
<dbReference type="GO" id="GO:0016114">
    <property type="term" value="P:terpenoid biosynthetic process"/>
    <property type="evidence" value="ECO:0007669"/>
    <property type="project" value="UniProtKB-UniRule"/>
</dbReference>
<dbReference type="GO" id="GO:0019288">
    <property type="term" value="P:isopentenyl diphosphate biosynthetic process, methylerythritol 4-phosphate pathway"/>
    <property type="evidence" value="ECO:0007669"/>
    <property type="project" value="UniProtKB-UniRule"/>
</dbReference>
<comment type="catalytic activity">
    <reaction evidence="9">
        <text>4-CDP-2-C-methyl-D-erythritol + ATP = 4-CDP-2-C-methyl-D-erythritol 2-phosphate + ADP + H(+)</text>
        <dbReference type="Rhea" id="RHEA:18437"/>
        <dbReference type="ChEBI" id="CHEBI:15378"/>
        <dbReference type="ChEBI" id="CHEBI:30616"/>
        <dbReference type="ChEBI" id="CHEBI:57823"/>
        <dbReference type="ChEBI" id="CHEBI:57919"/>
        <dbReference type="ChEBI" id="CHEBI:456216"/>
        <dbReference type="EC" id="2.7.1.148"/>
    </reaction>
</comment>
<dbReference type="STRING" id="1492898.SY85_03880"/>
<keyword evidence="5 9" id="KW-0547">Nucleotide-binding</keyword>
<dbReference type="PANTHER" id="PTHR43527:SF2">
    <property type="entry name" value="4-DIPHOSPHOCYTIDYL-2-C-METHYL-D-ERYTHRITOL KINASE, CHLOROPLASTIC"/>
    <property type="match status" value="1"/>
</dbReference>
<dbReference type="UniPathway" id="UPA00056">
    <property type="reaction ID" value="UER00094"/>
</dbReference>
<keyword evidence="9" id="KW-0414">Isoprene biosynthesis</keyword>
<dbReference type="InterPro" id="IPR036554">
    <property type="entry name" value="GHMP_kinase_C_sf"/>
</dbReference>
<dbReference type="KEGG" id="fla:SY85_03880"/>
<dbReference type="SUPFAM" id="SSF54211">
    <property type="entry name" value="Ribosomal protein S5 domain 2-like"/>
    <property type="match status" value="1"/>
</dbReference>
<proteinExistence type="inferred from homology"/>
<evidence type="ECO:0000259" key="11">
    <source>
        <dbReference type="Pfam" id="PF08544"/>
    </source>
</evidence>
<dbReference type="OrthoDB" id="9809438at2"/>
<evidence type="ECO:0000256" key="8">
    <source>
        <dbReference type="ARBA" id="ARBA00032554"/>
    </source>
</evidence>
<evidence type="ECO:0000256" key="1">
    <source>
        <dbReference type="ARBA" id="ARBA00009684"/>
    </source>
</evidence>
<dbReference type="Proteomes" id="UP000077177">
    <property type="component" value="Chromosome"/>
</dbReference>
<dbReference type="Pfam" id="PF00288">
    <property type="entry name" value="GHMP_kinases_N"/>
    <property type="match status" value="1"/>
</dbReference>
<comment type="function">
    <text evidence="9">Catalyzes the phosphorylation of the position 2 hydroxy group of 4-diphosphocytidyl-2C-methyl-D-erythritol.</text>
</comment>
<dbReference type="Pfam" id="PF08544">
    <property type="entry name" value="GHMP_kinases_C"/>
    <property type="match status" value="1"/>
</dbReference>
<dbReference type="EMBL" id="CP011390">
    <property type="protein sequence ID" value="ANE49758.1"/>
    <property type="molecule type" value="Genomic_DNA"/>
</dbReference>
<feature type="active site" evidence="9">
    <location>
        <position position="136"/>
    </location>
</feature>
<feature type="domain" description="GHMP kinase C-terminal" evidence="11">
    <location>
        <begin position="213"/>
        <end position="256"/>
    </location>
</feature>
<dbReference type="InterPro" id="IPR013750">
    <property type="entry name" value="GHMP_kinase_C_dom"/>
</dbReference>
<evidence type="ECO:0000313" key="12">
    <source>
        <dbReference type="EMBL" id="ANE49758.1"/>
    </source>
</evidence>
<reference evidence="12 13" key="2">
    <citation type="journal article" date="2016" name="Int. J. Syst. Evol. Microbiol.">
        <title>Flavisolibacter tropicus sp. nov., isolated from tropical soil.</title>
        <authorList>
            <person name="Lee J.J."/>
            <person name="Kang M.S."/>
            <person name="Kim G.S."/>
            <person name="Lee C.S."/>
            <person name="Lim S."/>
            <person name="Lee J."/>
            <person name="Roh S.H."/>
            <person name="Kang H."/>
            <person name="Ha J.M."/>
            <person name="Bae S."/>
            <person name="Jung H.Y."/>
            <person name="Kim M.K."/>
        </authorList>
    </citation>
    <scope>NUCLEOTIDE SEQUENCE [LARGE SCALE GENOMIC DNA]</scope>
    <source>
        <strain evidence="12 13">LCS9</strain>
    </source>
</reference>
<evidence type="ECO:0000256" key="2">
    <source>
        <dbReference type="ARBA" id="ARBA00012052"/>
    </source>
</evidence>
<dbReference type="AlphaFoldDB" id="A0A172TRZ8"/>
<name>A0A172TRZ8_9BACT</name>
<dbReference type="SUPFAM" id="SSF55060">
    <property type="entry name" value="GHMP Kinase, C-terminal domain"/>
    <property type="match status" value="1"/>
</dbReference>
<dbReference type="InterPro" id="IPR004424">
    <property type="entry name" value="IspE"/>
</dbReference>
<protein>
    <recommendedName>
        <fullName evidence="3 9">4-diphosphocytidyl-2-C-methyl-D-erythritol kinase</fullName>
        <shortName evidence="9">CMK</shortName>
        <ecNumber evidence="2 9">2.7.1.148</ecNumber>
    </recommendedName>
    <alternativeName>
        <fullName evidence="8 9">4-(cytidine-5'-diphospho)-2-C-methyl-D-erythritol kinase</fullName>
    </alternativeName>
</protein>
<dbReference type="EC" id="2.7.1.148" evidence="2 9"/>
<gene>
    <name evidence="9" type="primary">ispE</name>
    <name evidence="12" type="ORF">SY85_03880</name>
</gene>
<evidence type="ECO:0000256" key="6">
    <source>
        <dbReference type="ARBA" id="ARBA00022777"/>
    </source>
</evidence>